<sequence length="253" mass="27584">MFTLTTSTRARASEVPVDWDAYALEYDHLLLQNPAYLDVLSLFASALRQSPPPPGVAAVDIGSGTGNLAAVLSHVRPDLHWFLLDPSAAMQRAAARKLRGRAVTPLRSAADDVDLTPIRPHLITLMHSLYTLPDPLGTLRRCAQALEPGGLLLLCDIGRPLNVTRWATYLARTSVTRQGVRATIRLLRATGQVRAQNRAIHAAQRAGHYWLHSPSDLRAAVQASGLTVLERRLAYRGDSDFLVATRPGRAGQP</sequence>
<dbReference type="Gene3D" id="3.40.50.150">
    <property type="entry name" value="Vaccinia Virus protein VP39"/>
    <property type="match status" value="1"/>
</dbReference>
<evidence type="ECO:0000313" key="1">
    <source>
        <dbReference type="EMBL" id="GGN43364.1"/>
    </source>
</evidence>
<dbReference type="InterPro" id="IPR029063">
    <property type="entry name" value="SAM-dependent_MTases_sf"/>
</dbReference>
<dbReference type="EMBL" id="BMOR01000018">
    <property type="protein sequence ID" value="GGN43364.1"/>
    <property type="molecule type" value="Genomic_DNA"/>
</dbReference>
<evidence type="ECO:0000313" key="2">
    <source>
        <dbReference type="Proteomes" id="UP000645517"/>
    </source>
</evidence>
<evidence type="ECO:0008006" key="3">
    <source>
        <dbReference type="Google" id="ProtNLM"/>
    </source>
</evidence>
<protein>
    <recommendedName>
        <fullName evidence="3">Methyltransferase type 12</fullName>
    </recommendedName>
</protein>
<dbReference type="CDD" id="cd02440">
    <property type="entry name" value="AdoMet_MTases"/>
    <property type="match status" value="1"/>
</dbReference>
<dbReference type="Proteomes" id="UP000645517">
    <property type="component" value="Unassembled WGS sequence"/>
</dbReference>
<name>A0ABQ2JAX2_9DEIO</name>
<reference evidence="2" key="1">
    <citation type="journal article" date="2019" name="Int. J. Syst. Evol. Microbiol.">
        <title>The Global Catalogue of Microorganisms (GCM) 10K type strain sequencing project: providing services to taxonomists for standard genome sequencing and annotation.</title>
        <authorList>
            <consortium name="The Broad Institute Genomics Platform"/>
            <consortium name="The Broad Institute Genome Sequencing Center for Infectious Disease"/>
            <person name="Wu L."/>
            <person name="Ma J."/>
        </authorList>
    </citation>
    <scope>NUCLEOTIDE SEQUENCE [LARGE SCALE GENOMIC DNA]</scope>
    <source>
        <strain evidence="2">JCM 16918</strain>
    </source>
</reference>
<dbReference type="SUPFAM" id="SSF53335">
    <property type="entry name" value="S-adenosyl-L-methionine-dependent methyltransferases"/>
    <property type="match status" value="1"/>
</dbReference>
<comment type="caution">
    <text evidence="1">The sequence shown here is derived from an EMBL/GenBank/DDBJ whole genome shotgun (WGS) entry which is preliminary data.</text>
</comment>
<gene>
    <name evidence="1" type="ORF">GCM10010842_30790</name>
</gene>
<keyword evidence="2" id="KW-1185">Reference proteome</keyword>
<proteinExistence type="predicted"/>
<organism evidence="1 2">
    <name type="scientific">Deinococcus daejeonensis</name>
    <dbReference type="NCBI Taxonomy" id="1007098"/>
    <lineage>
        <taxon>Bacteria</taxon>
        <taxon>Thermotogati</taxon>
        <taxon>Deinococcota</taxon>
        <taxon>Deinococci</taxon>
        <taxon>Deinococcales</taxon>
        <taxon>Deinococcaceae</taxon>
        <taxon>Deinococcus</taxon>
    </lineage>
</organism>
<dbReference type="Pfam" id="PF13489">
    <property type="entry name" value="Methyltransf_23"/>
    <property type="match status" value="1"/>
</dbReference>
<accession>A0ABQ2JAX2</accession>